<dbReference type="SUPFAM" id="SSF53335">
    <property type="entry name" value="S-adenosyl-L-methionine-dependent methyltransferases"/>
    <property type="match status" value="1"/>
</dbReference>
<proteinExistence type="predicted"/>
<dbReference type="EC" id="2.1.1.-" evidence="2"/>
<keyword evidence="2" id="KW-0489">Methyltransferase</keyword>
<evidence type="ECO:0000313" key="2">
    <source>
        <dbReference type="EMBL" id="MDP5272885.1"/>
    </source>
</evidence>
<dbReference type="Pfam" id="PF13847">
    <property type="entry name" value="Methyltransf_31"/>
    <property type="match status" value="1"/>
</dbReference>
<dbReference type="InterPro" id="IPR029063">
    <property type="entry name" value="SAM-dependent_MTases_sf"/>
</dbReference>
<name>A0ABT9IU71_9BACL</name>
<feature type="domain" description="Methyltransferase" evidence="1">
    <location>
        <begin position="17"/>
        <end position="149"/>
    </location>
</feature>
<dbReference type="Proteomes" id="UP001231941">
    <property type="component" value="Unassembled WGS sequence"/>
</dbReference>
<reference evidence="2 3" key="1">
    <citation type="submission" date="2023-08" db="EMBL/GenBank/DDBJ databases">
        <authorList>
            <person name="Park J.-S."/>
        </authorList>
    </citation>
    <scope>NUCLEOTIDE SEQUENCE [LARGE SCALE GENOMIC DNA]</scope>
    <source>
        <strain evidence="2 3">2205SS18-9</strain>
    </source>
</reference>
<evidence type="ECO:0000259" key="1">
    <source>
        <dbReference type="Pfam" id="PF13847"/>
    </source>
</evidence>
<keyword evidence="3" id="KW-1185">Reference proteome</keyword>
<dbReference type="EMBL" id="JAVAMP010000001">
    <property type="protein sequence ID" value="MDP5272885.1"/>
    <property type="molecule type" value="Genomic_DNA"/>
</dbReference>
<dbReference type="GO" id="GO:0032259">
    <property type="term" value="P:methylation"/>
    <property type="evidence" value="ECO:0007669"/>
    <property type="project" value="UniProtKB-KW"/>
</dbReference>
<dbReference type="CDD" id="cd02440">
    <property type="entry name" value="AdoMet_MTases"/>
    <property type="match status" value="1"/>
</dbReference>
<organism evidence="2 3">
    <name type="scientific">Chengkuizengella axinellae</name>
    <dbReference type="NCBI Taxonomy" id="3064388"/>
    <lineage>
        <taxon>Bacteria</taxon>
        <taxon>Bacillati</taxon>
        <taxon>Bacillota</taxon>
        <taxon>Bacilli</taxon>
        <taxon>Bacillales</taxon>
        <taxon>Paenibacillaceae</taxon>
        <taxon>Chengkuizengella</taxon>
    </lineage>
</organism>
<accession>A0ABT9IU71</accession>
<dbReference type="RefSeq" id="WP_305990845.1">
    <property type="nucleotide sequence ID" value="NZ_JAVAMP010000001.1"/>
</dbReference>
<evidence type="ECO:0000313" key="3">
    <source>
        <dbReference type="Proteomes" id="UP001231941"/>
    </source>
</evidence>
<gene>
    <name evidence="2" type="ORF">Q5Y73_02085</name>
</gene>
<dbReference type="PANTHER" id="PTHR43591">
    <property type="entry name" value="METHYLTRANSFERASE"/>
    <property type="match status" value="1"/>
</dbReference>
<dbReference type="Gene3D" id="3.40.50.150">
    <property type="entry name" value="Vaccinia Virus protein VP39"/>
    <property type="match status" value="1"/>
</dbReference>
<protein>
    <submittedName>
        <fullName evidence="2">Class I SAM-dependent methyltransferase</fullName>
        <ecNumber evidence="2">2.1.1.-</ecNumber>
    </submittedName>
</protein>
<dbReference type="PANTHER" id="PTHR43591:SF108">
    <property type="entry name" value="S-ADENOSYL-L-METHIONINE-DEPENDENT METHYLTRANSFERASE"/>
    <property type="match status" value="1"/>
</dbReference>
<dbReference type="InterPro" id="IPR025714">
    <property type="entry name" value="Methyltranfer_dom"/>
</dbReference>
<dbReference type="GO" id="GO:0008168">
    <property type="term" value="F:methyltransferase activity"/>
    <property type="evidence" value="ECO:0007669"/>
    <property type="project" value="UniProtKB-KW"/>
</dbReference>
<sequence length="233" mass="26846">MKQQRLSSWVLESLELNKEMKVLDVAAGTGILSRAISPFVKEVTSIDVSEDMIQEGIKENKNLGIENVHFHIGNVEHLPFTPREFDLVFSRFAFHHFIKPVVILGEMVRVCKEGGNVCVVDMISPEEGVLYQSYNHYERLRDPSHTYALKASHLIDMFTTTELKNITTEIISVDVNVQKWLKLTKTEHKIGEEIIVKLNEEILKNEKVTGMFPFVKDNEMMFKQKWLKIVGSR</sequence>
<comment type="caution">
    <text evidence="2">The sequence shown here is derived from an EMBL/GenBank/DDBJ whole genome shotgun (WGS) entry which is preliminary data.</text>
</comment>
<keyword evidence="2" id="KW-0808">Transferase</keyword>